<dbReference type="GO" id="GO:0032259">
    <property type="term" value="P:methylation"/>
    <property type="evidence" value="ECO:0007669"/>
    <property type="project" value="UniProtKB-KW"/>
</dbReference>
<name>A0A4V5ZPL7_9GAMM</name>
<dbReference type="Pfam" id="PF08123">
    <property type="entry name" value="DOT1"/>
    <property type="match status" value="1"/>
</dbReference>
<dbReference type="RefSeq" id="WP_137267926.1">
    <property type="nucleotide sequence ID" value="NZ_SZUA01000003.1"/>
</dbReference>
<dbReference type="SUPFAM" id="SSF53335">
    <property type="entry name" value="S-adenosyl-L-methionine-dependent methyltransferases"/>
    <property type="match status" value="1"/>
</dbReference>
<keyword evidence="1 5" id="KW-0489">Methyltransferase</keyword>
<evidence type="ECO:0000256" key="2">
    <source>
        <dbReference type="ARBA" id="ARBA00022679"/>
    </source>
</evidence>
<dbReference type="AlphaFoldDB" id="A0A4V5ZPL7"/>
<keyword evidence="3" id="KW-0949">S-adenosyl-L-methionine</keyword>
<sequence length="289" mass="31704">MEALRALIDRLEQDLSLQQPERLRERIDALDRLERYLGSPANSGADSVLDARLRSRVESLCAGLEAANQRLYAAIRHEIRRDAGAAAMQAWAPAFERTPETDGDGYDYLDALLTGVLQLEEPASEPAELSADMVFYQPTPARRIFELIARAGLAEHDVLIDLGSGLGHVSLLAAICTGARCVGIELEAAYVDCAARCANALGLANASFVRQDAREADLSTGTVFYLYTPFTGAMLDEMLARLRREADTREIRIATLGPCTPMVAREPWLRSVDTPKADRLVLFRSRALA</sequence>
<gene>
    <name evidence="5" type="ORF">FCE95_15430</name>
</gene>
<reference evidence="5 6" key="1">
    <citation type="submission" date="2019-04" db="EMBL/GenBank/DDBJ databases">
        <title>Reference strain of H23.</title>
        <authorList>
            <person name="Luo X."/>
        </authorList>
    </citation>
    <scope>NUCLEOTIDE SEQUENCE [LARGE SCALE GENOMIC DNA]</scope>
    <source>
        <strain evidence="5 6">H23</strain>
    </source>
</reference>
<dbReference type="CDD" id="cd02440">
    <property type="entry name" value="AdoMet_MTases"/>
    <property type="match status" value="1"/>
</dbReference>
<dbReference type="PANTHER" id="PTHR13610">
    <property type="entry name" value="METHYLTRANSFERASE DOMAIN-CONTAINING PROTEIN"/>
    <property type="match status" value="1"/>
</dbReference>
<comment type="caution">
    <text evidence="5">The sequence shown here is derived from an EMBL/GenBank/DDBJ whole genome shotgun (WGS) entry which is preliminary data.</text>
</comment>
<dbReference type="EMBL" id="SZUA01000003">
    <property type="protein sequence ID" value="TKR29523.1"/>
    <property type="molecule type" value="Genomic_DNA"/>
</dbReference>
<dbReference type="Proteomes" id="UP000308707">
    <property type="component" value="Unassembled WGS sequence"/>
</dbReference>
<organism evidence="5 6">
    <name type="scientific">Luteimonas gilva</name>
    <dbReference type="NCBI Taxonomy" id="2572684"/>
    <lineage>
        <taxon>Bacteria</taxon>
        <taxon>Pseudomonadati</taxon>
        <taxon>Pseudomonadota</taxon>
        <taxon>Gammaproteobacteria</taxon>
        <taxon>Lysobacterales</taxon>
        <taxon>Lysobacteraceae</taxon>
        <taxon>Luteimonas</taxon>
    </lineage>
</organism>
<evidence type="ECO:0000313" key="6">
    <source>
        <dbReference type="Proteomes" id="UP000308707"/>
    </source>
</evidence>
<feature type="domain" description="DOT1" evidence="4">
    <location>
        <begin position="144"/>
        <end position="196"/>
    </location>
</feature>
<dbReference type="InterPro" id="IPR026170">
    <property type="entry name" value="FAM173A/B"/>
</dbReference>
<dbReference type="InterPro" id="IPR029063">
    <property type="entry name" value="SAM-dependent_MTases_sf"/>
</dbReference>
<evidence type="ECO:0000256" key="1">
    <source>
        <dbReference type="ARBA" id="ARBA00022603"/>
    </source>
</evidence>
<evidence type="ECO:0000313" key="5">
    <source>
        <dbReference type="EMBL" id="TKR29523.1"/>
    </source>
</evidence>
<dbReference type="GO" id="GO:0031151">
    <property type="term" value="F:histone H3K79 methyltransferase activity"/>
    <property type="evidence" value="ECO:0007669"/>
    <property type="project" value="InterPro"/>
</dbReference>
<keyword evidence="6" id="KW-1185">Reference proteome</keyword>
<protein>
    <submittedName>
        <fullName evidence="5">Class I SAM-dependent methyltransferase</fullName>
    </submittedName>
</protein>
<dbReference type="OrthoDB" id="5495550at2"/>
<dbReference type="Gene3D" id="3.40.50.150">
    <property type="entry name" value="Vaccinia Virus protein VP39"/>
    <property type="match status" value="1"/>
</dbReference>
<proteinExistence type="predicted"/>
<evidence type="ECO:0000259" key="4">
    <source>
        <dbReference type="Pfam" id="PF08123"/>
    </source>
</evidence>
<keyword evidence="2 5" id="KW-0808">Transferase</keyword>
<evidence type="ECO:0000256" key="3">
    <source>
        <dbReference type="ARBA" id="ARBA00022691"/>
    </source>
</evidence>
<dbReference type="PANTHER" id="PTHR13610:SF11">
    <property type="entry name" value="METHYLTRANSFERASE DOMAIN-CONTAINING PROTEIN"/>
    <property type="match status" value="1"/>
</dbReference>
<accession>A0A4V5ZPL7</accession>
<dbReference type="InterPro" id="IPR025789">
    <property type="entry name" value="DOT1_dom"/>
</dbReference>